<proteinExistence type="predicted"/>
<dbReference type="EMBL" id="JAJFAZ020000005">
    <property type="protein sequence ID" value="KAI5328674.1"/>
    <property type="molecule type" value="Genomic_DNA"/>
</dbReference>
<dbReference type="Proteomes" id="UP001054821">
    <property type="component" value="Chromosome 5"/>
</dbReference>
<accession>A0AAD4Z135</accession>
<keyword evidence="2" id="KW-1185">Reference proteome</keyword>
<name>A0AAD4Z135_PRUDU</name>
<organism evidence="1 2">
    <name type="scientific">Prunus dulcis</name>
    <name type="common">Almond</name>
    <name type="synonym">Amygdalus dulcis</name>
    <dbReference type="NCBI Taxonomy" id="3755"/>
    <lineage>
        <taxon>Eukaryota</taxon>
        <taxon>Viridiplantae</taxon>
        <taxon>Streptophyta</taxon>
        <taxon>Embryophyta</taxon>
        <taxon>Tracheophyta</taxon>
        <taxon>Spermatophyta</taxon>
        <taxon>Magnoliopsida</taxon>
        <taxon>eudicotyledons</taxon>
        <taxon>Gunneridae</taxon>
        <taxon>Pentapetalae</taxon>
        <taxon>rosids</taxon>
        <taxon>fabids</taxon>
        <taxon>Rosales</taxon>
        <taxon>Rosaceae</taxon>
        <taxon>Amygdaloideae</taxon>
        <taxon>Amygdaleae</taxon>
        <taxon>Prunus</taxon>
    </lineage>
</organism>
<protein>
    <submittedName>
        <fullName evidence="1">Uncharacterized protein</fullName>
    </submittedName>
</protein>
<sequence>MLDPSTRSLFEKIYGILKLTYMSGTSRINKTQRLSHKDHSIQIAMKKGIHIQLAERLTKRDSQRKNNANRSGLDHKIEGFIKIYTRLLKELFGNKASFVSFNGTIRISFKLKHPLATNNVLLRRRWNKNPSLIFKESVKFNSHGCMPFRDPNSLGVAIIRDRRISQ</sequence>
<evidence type="ECO:0000313" key="1">
    <source>
        <dbReference type="EMBL" id="KAI5328674.1"/>
    </source>
</evidence>
<dbReference type="AlphaFoldDB" id="A0AAD4Z135"/>
<gene>
    <name evidence="1" type="ORF">L3X38_028071</name>
</gene>
<comment type="caution">
    <text evidence="1">The sequence shown here is derived from an EMBL/GenBank/DDBJ whole genome shotgun (WGS) entry which is preliminary data.</text>
</comment>
<evidence type="ECO:0000313" key="2">
    <source>
        <dbReference type="Proteomes" id="UP001054821"/>
    </source>
</evidence>
<reference evidence="1 2" key="1">
    <citation type="journal article" date="2022" name="G3 (Bethesda)">
        <title>Whole-genome sequence and methylome profiling of the almond [Prunus dulcis (Mill.) D.A. Webb] cultivar 'Nonpareil'.</title>
        <authorList>
            <person name="D'Amico-Willman K.M."/>
            <person name="Ouma W.Z."/>
            <person name="Meulia T."/>
            <person name="Sideli G.M."/>
            <person name="Gradziel T.M."/>
            <person name="Fresnedo-Ramirez J."/>
        </authorList>
    </citation>
    <scope>NUCLEOTIDE SEQUENCE [LARGE SCALE GENOMIC DNA]</scope>
    <source>
        <strain evidence="1">Clone GOH B32 T37-40</strain>
    </source>
</reference>